<dbReference type="PANTHER" id="PTHR34700:SF4">
    <property type="entry name" value="PHAGE-LIKE ELEMENT PBSX PROTEIN XKDP"/>
    <property type="match status" value="1"/>
</dbReference>
<keyword evidence="5" id="KW-1185">Reference proteome</keyword>
<feature type="compositionally biased region" description="Basic and acidic residues" evidence="1">
    <location>
        <begin position="720"/>
        <end position="732"/>
    </location>
</feature>
<dbReference type="AlphaFoldDB" id="A0A5J5IXI2"/>
<dbReference type="PANTHER" id="PTHR34700">
    <property type="entry name" value="POTASSIUM BINDING PROTEIN KBP"/>
    <property type="match status" value="1"/>
</dbReference>
<dbReference type="SMART" id="SM00257">
    <property type="entry name" value="LysM"/>
    <property type="match status" value="1"/>
</dbReference>
<feature type="domain" description="LysM" evidence="3">
    <location>
        <begin position="175"/>
        <end position="231"/>
    </location>
</feature>
<dbReference type="InterPro" id="IPR011990">
    <property type="entry name" value="TPR-like_helical_dom_sf"/>
</dbReference>
<evidence type="ECO:0000313" key="4">
    <source>
        <dbReference type="EMBL" id="KAA9105965.1"/>
    </source>
</evidence>
<comment type="caution">
    <text evidence="4">The sequence shown here is derived from an EMBL/GenBank/DDBJ whole genome shotgun (WGS) entry which is preliminary data.</text>
</comment>
<feature type="compositionally biased region" description="Low complexity" evidence="1">
    <location>
        <begin position="700"/>
        <end position="710"/>
    </location>
</feature>
<feature type="compositionally biased region" description="Gly residues" evidence="1">
    <location>
        <begin position="265"/>
        <end position="286"/>
    </location>
</feature>
<dbReference type="InterPro" id="IPR018392">
    <property type="entry name" value="LysM"/>
</dbReference>
<evidence type="ECO:0000259" key="3">
    <source>
        <dbReference type="PROSITE" id="PS51782"/>
    </source>
</evidence>
<feature type="region of interest" description="Disordered" evidence="1">
    <location>
        <begin position="240"/>
        <end position="317"/>
    </location>
</feature>
<proteinExistence type="predicted"/>
<reference evidence="5" key="1">
    <citation type="submission" date="2019-09" db="EMBL/GenBank/DDBJ databases">
        <title>Mumia zhuanghuii sp. nov. isolated from the intestinal contents of plateau pika (Ochotona curzoniae) in the Qinghai-Tibet plateau of China.</title>
        <authorList>
            <person name="Tian Z."/>
        </authorList>
    </citation>
    <scope>NUCLEOTIDE SEQUENCE [LARGE SCALE GENOMIC DNA]</scope>
    <source>
        <strain evidence="5">JCM 30598</strain>
    </source>
</reference>
<keyword evidence="2" id="KW-0812">Transmembrane</keyword>
<dbReference type="EMBL" id="VYSA01000004">
    <property type="protein sequence ID" value="KAA9105965.1"/>
    <property type="molecule type" value="Genomic_DNA"/>
</dbReference>
<dbReference type="Gene3D" id="1.10.10.10">
    <property type="entry name" value="Winged helix-like DNA-binding domain superfamily/Winged helix DNA-binding domain"/>
    <property type="match status" value="1"/>
</dbReference>
<feature type="compositionally biased region" description="Acidic residues" evidence="1">
    <location>
        <begin position="251"/>
        <end position="262"/>
    </location>
</feature>
<dbReference type="OrthoDB" id="8444614at2"/>
<dbReference type="Gene3D" id="3.40.50.300">
    <property type="entry name" value="P-loop containing nucleotide triphosphate hydrolases"/>
    <property type="match status" value="1"/>
</dbReference>
<accession>A0A5J5IXI2</accession>
<dbReference type="Proteomes" id="UP000325827">
    <property type="component" value="Unassembled WGS sequence"/>
</dbReference>
<feature type="region of interest" description="Disordered" evidence="1">
    <location>
        <begin position="700"/>
        <end position="758"/>
    </location>
</feature>
<dbReference type="PROSITE" id="PS51782">
    <property type="entry name" value="LYSM"/>
    <property type="match status" value="1"/>
</dbReference>
<evidence type="ECO:0000313" key="5">
    <source>
        <dbReference type="Proteomes" id="UP000325827"/>
    </source>
</evidence>
<keyword evidence="2" id="KW-1133">Transmembrane helix</keyword>
<feature type="transmembrane region" description="Helical" evidence="2">
    <location>
        <begin position="7"/>
        <end position="29"/>
    </location>
</feature>
<dbReference type="Gene3D" id="1.25.40.10">
    <property type="entry name" value="Tetratricopeptide repeat domain"/>
    <property type="match status" value="1"/>
</dbReference>
<keyword evidence="2" id="KW-0472">Membrane</keyword>
<protein>
    <submittedName>
        <fullName evidence="4">LysM peptidoglycan-binding domain-containing protein</fullName>
    </submittedName>
</protein>
<dbReference type="InterPro" id="IPR036779">
    <property type="entry name" value="LysM_dom_sf"/>
</dbReference>
<dbReference type="InterPro" id="IPR036388">
    <property type="entry name" value="WH-like_DNA-bd_sf"/>
</dbReference>
<organism evidence="4 5">
    <name type="scientific">Microbacterium rhizomatis</name>
    <dbReference type="NCBI Taxonomy" id="1631477"/>
    <lineage>
        <taxon>Bacteria</taxon>
        <taxon>Bacillati</taxon>
        <taxon>Actinomycetota</taxon>
        <taxon>Actinomycetes</taxon>
        <taxon>Micrococcales</taxon>
        <taxon>Microbacteriaceae</taxon>
        <taxon>Microbacterium</taxon>
    </lineage>
</organism>
<sequence>MIKLLRGLGSLIVIGALLVGVPIALVTIAGNPLPSPEQWQAIFTLTPDYGWVITTTKVLPLLCWIAWVAFAGPLLIEIFAGIAGRPTRKRVGVFRGQQRVAASLVATVAVMLTGFGAIGSATPAVAADFSQSATVTAAAAAPLQTAPATPAAATPEAAAPIAAEAAVPVIVYATVSHAVVQGDTLWDLAVQYYGDGQRYPEIFEVNRGVAQADGRVLSDPDLIITGWTLAVPNVQIEEAPRAPAPEPPAPDTDDAPSPDSIDEGAGSGAGSGGAGGLDGGAGGAEAGGAADAQPGSSTSNSSDTSSSVENESSVVESDINEADEADFSIPLVTAGGAVGLLLAGLLAALGTRRLRQRRQRAAGERIAMPEQAAADLELELRLVENPIGVEDIDNALRSLQEWAENTGAVLPELLAVRLADDEIAVYLTQPADLPEPFEPAHPDRTAWLVRPGRATPPTRATVSPYPALTTIGTDDAGGVLLLDLEQIGSLNVVGDAETARGVLTAIAVELAVNPWSDQIQVTLVGMPHGLAHEIGTFRVQHVDDVPALLRNLRADMDDRRAALDSYGVDDVHQARVRATEMESWAPHIVILGEEPADHLRSELAELVAHMPRLGIATVASGDAIAAGSTVVITDRTTAEYRSGGQLPPLPFHPQILAGEELELIQNLFDTTTHEPLPADLLTENHIDERHVAEKSVAVEESGAVEVVDGSVPRDADDDSEHAVDHWVTEHGAEAAATETPEAEASETEAEASETDVEASEAAEIVEVAEADAAYAAYAEVGEESPSTTATVQAPEWPAPYVRVLGTIDVLNVADPDGLPGRGVEMMAYLLLHNGQVPGAQLHKAFWPDKNDPTSNNARQLAKHLRNALGSDPSGHKLLPEGRNDVGFRIHPAIRSDWDDFRELIGPDLKTTPNEDLVAAIRLVQGQPLTPARSRRGWWVWRSVLEEQMIAAVLDAADELAHRALRHGEIDQARFAARIAQSADPLNEAGWRLELEAAMRAGSATEFSRVVDELYARPGGGDPDYELDEATQQIIDAAQTKLAGTR</sequence>
<dbReference type="Gene3D" id="3.10.350.10">
    <property type="entry name" value="LysM domain"/>
    <property type="match status" value="1"/>
</dbReference>
<dbReference type="InterPro" id="IPR052196">
    <property type="entry name" value="Bact_Kbp"/>
</dbReference>
<evidence type="ECO:0000256" key="1">
    <source>
        <dbReference type="SAM" id="MobiDB-lite"/>
    </source>
</evidence>
<evidence type="ECO:0000256" key="2">
    <source>
        <dbReference type="SAM" id="Phobius"/>
    </source>
</evidence>
<feature type="compositionally biased region" description="Acidic residues" evidence="1">
    <location>
        <begin position="740"/>
        <end position="758"/>
    </location>
</feature>
<feature type="transmembrane region" description="Helical" evidence="2">
    <location>
        <begin position="58"/>
        <end position="80"/>
    </location>
</feature>
<dbReference type="RefSeq" id="WP_150450107.1">
    <property type="nucleotide sequence ID" value="NZ_VYSA01000004.1"/>
</dbReference>
<feature type="compositionally biased region" description="Low complexity" evidence="1">
    <location>
        <begin position="287"/>
        <end position="317"/>
    </location>
</feature>
<dbReference type="CDD" id="cd00118">
    <property type="entry name" value="LysM"/>
    <property type="match status" value="1"/>
</dbReference>
<dbReference type="InterPro" id="IPR027417">
    <property type="entry name" value="P-loop_NTPase"/>
</dbReference>
<feature type="transmembrane region" description="Helical" evidence="2">
    <location>
        <begin position="100"/>
        <end position="121"/>
    </location>
</feature>
<name>A0A5J5IXI2_9MICO</name>
<gene>
    <name evidence="4" type="ORF">F6B43_16530</name>
</gene>